<accession>A0A3P6TZL2</accession>
<sequence>MYASRNPLYFLIPLLLVYLAAAQEEVNIEAAPVIAEDEASDGACLDILGGTVMDTMDTLTDSAVVMAILVDHMDHMGLAVFTAIHG</sequence>
<feature type="chain" id="PRO_5017985266" evidence="1">
    <location>
        <begin position="23"/>
        <end position="86"/>
    </location>
</feature>
<evidence type="ECO:0000256" key="1">
    <source>
        <dbReference type="SAM" id="SignalP"/>
    </source>
</evidence>
<keyword evidence="1" id="KW-0732">Signal</keyword>
<dbReference type="Proteomes" id="UP000271889">
    <property type="component" value="Unassembled WGS sequence"/>
</dbReference>
<evidence type="ECO:0000313" key="2">
    <source>
        <dbReference type="EMBL" id="VDK84250.1"/>
    </source>
</evidence>
<keyword evidence="3" id="KW-1185">Reference proteome</keyword>
<dbReference type="AlphaFoldDB" id="A0A3P6TZL2"/>
<reference evidence="2 3" key="1">
    <citation type="submission" date="2018-11" db="EMBL/GenBank/DDBJ databases">
        <authorList>
            <consortium name="Pathogen Informatics"/>
        </authorList>
    </citation>
    <scope>NUCLEOTIDE SEQUENCE [LARGE SCALE GENOMIC DNA]</scope>
</reference>
<gene>
    <name evidence="2" type="ORF">CGOC_LOCUS8257</name>
</gene>
<organism evidence="2 3">
    <name type="scientific">Cylicostephanus goldi</name>
    <name type="common">Nematode worm</name>
    <dbReference type="NCBI Taxonomy" id="71465"/>
    <lineage>
        <taxon>Eukaryota</taxon>
        <taxon>Metazoa</taxon>
        <taxon>Ecdysozoa</taxon>
        <taxon>Nematoda</taxon>
        <taxon>Chromadorea</taxon>
        <taxon>Rhabditida</taxon>
        <taxon>Rhabditina</taxon>
        <taxon>Rhabditomorpha</taxon>
        <taxon>Strongyloidea</taxon>
        <taxon>Strongylidae</taxon>
        <taxon>Cylicostephanus</taxon>
    </lineage>
</organism>
<dbReference type="EMBL" id="UYRV01029989">
    <property type="protein sequence ID" value="VDK84250.1"/>
    <property type="molecule type" value="Genomic_DNA"/>
</dbReference>
<protein>
    <submittedName>
        <fullName evidence="2">Uncharacterized protein</fullName>
    </submittedName>
</protein>
<proteinExistence type="predicted"/>
<name>A0A3P6TZL2_CYLGO</name>
<evidence type="ECO:0000313" key="3">
    <source>
        <dbReference type="Proteomes" id="UP000271889"/>
    </source>
</evidence>
<feature type="signal peptide" evidence="1">
    <location>
        <begin position="1"/>
        <end position="22"/>
    </location>
</feature>